<comment type="caution">
    <text evidence="6">The sequence shown here is derived from an EMBL/GenBank/DDBJ whole genome shotgun (WGS) entry which is preliminary data.</text>
</comment>
<evidence type="ECO:0000256" key="3">
    <source>
        <dbReference type="ARBA" id="ARBA00022833"/>
    </source>
</evidence>
<protein>
    <recommendedName>
        <fullName evidence="5">BED-type domain-containing protein</fullName>
    </recommendedName>
</protein>
<dbReference type="AlphaFoldDB" id="A0A4S2KVE3"/>
<dbReference type="STRING" id="300112.A0A4S2KVE3"/>
<feature type="region of interest" description="Disordered" evidence="4">
    <location>
        <begin position="45"/>
        <end position="80"/>
    </location>
</feature>
<dbReference type="GO" id="GO:0003677">
    <property type="term" value="F:DNA binding"/>
    <property type="evidence" value="ECO:0007669"/>
    <property type="project" value="InterPro"/>
</dbReference>
<keyword evidence="1" id="KW-0479">Metal-binding</keyword>
<evidence type="ECO:0000256" key="2">
    <source>
        <dbReference type="ARBA" id="ARBA00022771"/>
    </source>
</evidence>
<keyword evidence="2" id="KW-0863">Zinc-finger</keyword>
<proteinExistence type="predicted"/>
<dbReference type="Proteomes" id="UP000310200">
    <property type="component" value="Unassembled WGS sequence"/>
</dbReference>
<dbReference type="EMBL" id="QBLH01001372">
    <property type="protein sequence ID" value="TGZ52109.1"/>
    <property type="molecule type" value="Genomic_DNA"/>
</dbReference>
<sequence length="280" mass="32100">MDSFSQDYDNKMEPFETYDESMVTAANHQCDIGQSVNNQVPAQELQMQSQESHDTLTLQQQNQTEQTHQVTQMESNVEQRPTSVRLPALLDGEYFTVTRVEDTNVTVRCQQCKKQLNGNLKSTGNFLSHVKRLHPSLMSRIRCKSSQRKSAIYVNSTLPDKSPEIVREKRIVLQNKKRYKTEECTAGNEEPYEQPADWNDAPLIRGSEEPESADPVSPTLRMSHNNSFMMEDEYDAIGRNVAAKLRNMRLDQRIIAEKLVNDILFEAQLGNLHRNSSIHV</sequence>
<reference evidence="6 7" key="1">
    <citation type="journal article" date="2019" name="Philos. Trans. R. Soc. Lond., B, Biol. Sci.">
        <title>Ant behaviour and brain gene expression of defending hosts depend on the ecological success of the intruding social parasite.</title>
        <authorList>
            <person name="Kaur R."/>
            <person name="Stoldt M."/>
            <person name="Jongepier E."/>
            <person name="Feldmeyer B."/>
            <person name="Menzel F."/>
            <person name="Bornberg-Bauer E."/>
            <person name="Foitzik S."/>
        </authorList>
    </citation>
    <scope>NUCLEOTIDE SEQUENCE [LARGE SCALE GENOMIC DNA]</scope>
    <source>
        <tissue evidence="6">Whole body</tissue>
    </source>
</reference>
<dbReference type="GO" id="GO:0008270">
    <property type="term" value="F:zinc ion binding"/>
    <property type="evidence" value="ECO:0007669"/>
    <property type="project" value="UniProtKB-KW"/>
</dbReference>
<evidence type="ECO:0000256" key="4">
    <source>
        <dbReference type="SAM" id="MobiDB-lite"/>
    </source>
</evidence>
<keyword evidence="3" id="KW-0862">Zinc</keyword>
<organism evidence="6 7">
    <name type="scientific">Temnothorax longispinosus</name>
    <dbReference type="NCBI Taxonomy" id="300112"/>
    <lineage>
        <taxon>Eukaryota</taxon>
        <taxon>Metazoa</taxon>
        <taxon>Ecdysozoa</taxon>
        <taxon>Arthropoda</taxon>
        <taxon>Hexapoda</taxon>
        <taxon>Insecta</taxon>
        <taxon>Pterygota</taxon>
        <taxon>Neoptera</taxon>
        <taxon>Endopterygota</taxon>
        <taxon>Hymenoptera</taxon>
        <taxon>Apocrita</taxon>
        <taxon>Aculeata</taxon>
        <taxon>Formicoidea</taxon>
        <taxon>Formicidae</taxon>
        <taxon>Myrmicinae</taxon>
        <taxon>Temnothorax</taxon>
    </lineage>
</organism>
<evidence type="ECO:0000256" key="1">
    <source>
        <dbReference type="ARBA" id="ARBA00022723"/>
    </source>
</evidence>
<dbReference type="InterPro" id="IPR003656">
    <property type="entry name" value="Znf_BED"/>
</dbReference>
<accession>A0A4S2KVE3</accession>
<name>A0A4S2KVE3_9HYME</name>
<feature type="domain" description="BED-type" evidence="5">
    <location>
        <begin position="103"/>
        <end position="135"/>
    </location>
</feature>
<evidence type="ECO:0000259" key="5">
    <source>
        <dbReference type="Pfam" id="PF02892"/>
    </source>
</evidence>
<keyword evidence="7" id="KW-1185">Reference proteome</keyword>
<dbReference type="Pfam" id="PF02892">
    <property type="entry name" value="zf-BED"/>
    <property type="match status" value="1"/>
</dbReference>
<feature type="compositionally biased region" description="Low complexity" evidence="4">
    <location>
        <begin position="55"/>
        <end position="72"/>
    </location>
</feature>
<evidence type="ECO:0000313" key="6">
    <source>
        <dbReference type="EMBL" id="TGZ52109.1"/>
    </source>
</evidence>
<evidence type="ECO:0000313" key="7">
    <source>
        <dbReference type="Proteomes" id="UP000310200"/>
    </source>
</evidence>
<gene>
    <name evidence="6" type="ORF">DBV15_07697</name>
</gene>